<evidence type="ECO:0000256" key="7">
    <source>
        <dbReference type="ARBA" id="ARBA00023136"/>
    </source>
</evidence>
<dbReference type="PANTHER" id="PTHR42929:SF1">
    <property type="entry name" value="INNER MEMBRANE ABC TRANSPORTER PERMEASE PROTEIN YDCU-RELATED"/>
    <property type="match status" value="1"/>
</dbReference>
<comment type="caution">
    <text evidence="10">The sequence shown here is derived from an EMBL/GenBank/DDBJ whole genome shotgun (WGS) entry which is preliminary data.</text>
</comment>
<keyword evidence="6 8" id="KW-1133">Transmembrane helix</keyword>
<feature type="transmembrane region" description="Helical" evidence="8">
    <location>
        <begin position="251"/>
        <end position="277"/>
    </location>
</feature>
<evidence type="ECO:0000256" key="6">
    <source>
        <dbReference type="ARBA" id="ARBA00022989"/>
    </source>
</evidence>
<comment type="subcellular location">
    <subcellularLocation>
        <location evidence="1 8">Cell membrane</location>
        <topology evidence="1 8">Multi-pass membrane protein</topology>
    </subcellularLocation>
</comment>
<keyword evidence="11" id="KW-1185">Reference proteome</keyword>
<dbReference type="Gene3D" id="1.10.3720.10">
    <property type="entry name" value="MetI-like"/>
    <property type="match status" value="1"/>
</dbReference>
<dbReference type="EMBL" id="BMQL01000009">
    <property type="protein sequence ID" value="GGR07172.1"/>
    <property type="molecule type" value="Genomic_DNA"/>
</dbReference>
<accession>A0A918C5Q6</accession>
<keyword evidence="5 8" id="KW-0812">Transmembrane</keyword>
<name>A0A918C5Q6_9DEIO</name>
<reference evidence="10" key="2">
    <citation type="submission" date="2020-09" db="EMBL/GenBank/DDBJ databases">
        <authorList>
            <person name="Sun Q."/>
            <person name="Ohkuma M."/>
        </authorList>
    </citation>
    <scope>NUCLEOTIDE SEQUENCE</scope>
    <source>
        <strain evidence="10">JCM 31311</strain>
    </source>
</reference>
<dbReference type="Proteomes" id="UP000603865">
    <property type="component" value="Unassembled WGS sequence"/>
</dbReference>
<dbReference type="GO" id="GO:0055085">
    <property type="term" value="P:transmembrane transport"/>
    <property type="evidence" value="ECO:0007669"/>
    <property type="project" value="InterPro"/>
</dbReference>
<keyword evidence="4" id="KW-1003">Cell membrane</keyword>
<sequence>MERSADARPEPPASDLDAALSAQPAATAVVSTAETLSGVPRPRAAAPDWRGHLTTLLFVGPLLVVMLAFLIVPAFAVLVGAFRFDGVDGAAGGWTLQHIRDLAQPQYVTGLKNSIFLSGTSAIIGTVVGGLLAYAVLGEGGPAWLRAPLVAFSGVAANFAGVPLALAFVATLGTTGIVTRLLSVIGLDLNRSGFSLFNFSGLLVVYLYFQIPLMVILIAPALEGLRREWREAAENLGATAGQFWRHIGLPILAPSLLASAVLLFGNAFSAYATAYALTSGNLALLPLQIGAVLSGNVISDPHLGQALALLVIAVMALTMAIYSVLERAGSKWRK</sequence>
<evidence type="ECO:0000256" key="4">
    <source>
        <dbReference type="ARBA" id="ARBA00022475"/>
    </source>
</evidence>
<dbReference type="SUPFAM" id="SSF161098">
    <property type="entry name" value="MetI-like"/>
    <property type="match status" value="1"/>
</dbReference>
<feature type="domain" description="ABC transmembrane type-1" evidence="9">
    <location>
        <begin position="111"/>
        <end position="322"/>
    </location>
</feature>
<feature type="transmembrane region" description="Helical" evidence="8">
    <location>
        <begin position="56"/>
        <end position="82"/>
    </location>
</feature>
<keyword evidence="3 8" id="KW-0813">Transport</keyword>
<evidence type="ECO:0000313" key="11">
    <source>
        <dbReference type="Proteomes" id="UP000603865"/>
    </source>
</evidence>
<organism evidence="10 11">
    <name type="scientific">Deinococcus ruber</name>
    <dbReference type="NCBI Taxonomy" id="1848197"/>
    <lineage>
        <taxon>Bacteria</taxon>
        <taxon>Thermotogati</taxon>
        <taxon>Deinococcota</taxon>
        <taxon>Deinococci</taxon>
        <taxon>Deinococcales</taxon>
        <taxon>Deinococcaceae</taxon>
        <taxon>Deinococcus</taxon>
    </lineage>
</organism>
<protein>
    <submittedName>
        <fullName evidence="10">ABC transporter permease</fullName>
    </submittedName>
</protein>
<dbReference type="InterPro" id="IPR000515">
    <property type="entry name" value="MetI-like"/>
</dbReference>
<feature type="transmembrane region" description="Helical" evidence="8">
    <location>
        <begin position="199"/>
        <end position="222"/>
    </location>
</feature>
<gene>
    <name evidence="10" type="ORF">GCM10008957_19770</name>
</gene>
<feature type="transmembrane region" description="Helical" evidence="8">
    <location>
        <begin position="149"/>
        <end position="179"/>
    </location>
</feature>
<dbReference type="PROSITE" id="PS50928">
    <property type="entry name" value="ABC_TM1"/>
    <property type="match status" value="1"/>
</dbReference>
<evidence type="ECO:0000256" key="3">
    <source>
        <dbReference type="ARBA" id="ARBA00022448"/>
    </source>
</evidence>
<dbReference type="Pfam" id="PF00528">
    <property type="entry name" value="BPD_transp_1"/>
    <property type="match status" value="1"/>
</dbReference>
<reference evidence="10" key="1">
    <citation type="journal article" date="2014" name="Int. J. Syst. Evol. Microbiol.">
        <title>Complete genome sequence of Corynebacterium casei LMG S-19264T (=DSM 44701T), isolated from a smear-ripened cheese.</title>
        <authorList>
            <consortium name="US DOE Joint Genome Institute (JGI-PGF)"/>
            <person name="Walter F."/>
            <person name="Albersmeier A."/>
            <person name="Kalinowski J."/>
            <person name="Ruckert C."/>
        </authorList>
    </citation>
    <scope>NUCLEOTIDE SEQUENCE</scope>
    <source>
        <strain evidence="10">JCM 31311</strain>
    </source>
</reference>
<evidence type="ECO:0000256" key="8">
    <source>
        <dbReference type="RuleBase" id="RU363032"/>
    </source>
</evidence>
<dbReference type="InterPro" id="IPR035906">
    <property type="entry name" value="MetI-like_sf"/>
</dbReference>
<evidence type="ECO:0000256" key="1">
    <source>
        <dbReference type="ARBA" id="ARBA00004651"/>
    </source>
</evidence>
<keyword evidence="7 8" id="KW-0472">Membrane</keyword>
<proteinExistence type="inferred from homology"/>
<dbReference type="GO" id="GO:0005886">
    <property type="term" value="C:plasma membrane"/>
    <property type="evidence" value="ECO:0007669"/>
    <property type="project" value="UniProtKB-SubCell"/>
</dbReference>
<dbReference type="PANTHER" id="PTHR42929">
    <property type="entry name" value="INNER MEMBRANE ABC TRANSPORTER PERMEASE PROTEIN YDCU-RELATED-RELATED"/>
    <property type="match status" value="1"/>
</dbReference>
<dbReference type="AlphaFoldDB" id="A0A918C5Q6"/>
<dbReference type="RefSeq" id="WP_229775996.1">
    <property type="nucleotide sequence ID" value="NZ_BMQL01000009.1"/>
</dbReference>
<comment type="similarity">
    <text evidence="2">Belongs to the binding-protein-dependent transport system permease family. CysTW subfamily.</text>
</comment>
<feature type="transmembrane region" description="Helical" evidence="8">
    <location>
        <begin position="115"/>
        <end position="137"/>
    </location>
</feature>
<evidence type="ECO:0000313" key="10">
    <source>
        <dbReference type="EMBL" id="GGR07172.1"/>
    </source>
</evidence>
<evidence type="ECO:0000259" key="9">
    <source>
        <dbReference type="PROSITE" id="PS50928"/>
    </source>
</evidence>
<evidence type="ECO:0000256" key="2">
    <source>
        <dbReference type="ARBA" id="ARBA00007069"/>
    </source>
</evidence>
<feature type="transmembrane region" description="Helical" evidence="8">
    <location>
        <begin position="303"/>
        <end position="325"/>
    </location>
</feature>
<dbReference type="CDD" id="cd06261">
    <property type="entry name" value="TM_PBP2"/>
    <property type="match status" value="1"/>
</dbReference>
<evidence type="ECO:0000256" key="5">
    <source>
        <dbReference type="ARBA" id="ARBA00022692"/>
    </source>
</evidence>